<dbReference type="AlphaFoldDB" id="X1I8C9"/>
<sequence>MATVKTAISMPEHLFQELEAAAKEMQVPRSQVFALAVKEFLRERENRRILEQLNRVYGEEPDEEERNLAKAMKARLRQLTAREEW</sequence>
<dbReference type="GO" id="GO:0006355">
    <property type="term" value="P:regulation of DNA-templated transcription"/>
    <property type="evidence" value="ECO:0007669"/>
    <property type="project" value="InterPro"/>
</dbReference>
<dbReference type="InterPro" id="IPR010985">
    <property type="entry name" value="Ribbon_hlx_hlx"/>
</dbReference>
<protein>
    <recommendedName>
        <fullName evidence="2">Ribbon-helix-helix protein CopG domain-containing protein</fullName>
    </recommendedName>
</protein>
<organism evidence="1">
    <name type="scientific">marine sediment metagenome</name>
    <dbReference type="NCBI Taxonomy" id="412755"/>
    <lineage>
        <taxon>unclassified sequences</taxon>
        <taxon>metagenomes</taxon>
        <taxon>ecological metagenomes</taxon>
    </lineage>
</organism>
<name>X1I8C9_9ZZZZ</name>
<proteinExistence type="predicted"/>
<gene>
    <name evidence="1" type="ORF">S03H2_44745</name>
</gene>
<accession>X1I8C9</accession>
<evidence type="ECO:0000313" key="1">
    <source>
        <dbReference type="EMBL" id="GAH65510.1"/>
    </source>
</evidence>
<dbReference type="EMBL" id="BARU01027997">
    <property type="protein sequence ID" value="GAH65510.1"/>
    <property type="molecule type" value="Genomic_DNA"/>
</dbReference>
<dbReference type="InterPro" id="IPR013321">
    <property type="entry name" value="Arc_rbn_hlx_hlx"/>
</dbReference>
<evidence type="ECO:0008006" key="2">
    <source>
        <dbReference type="Google" id="ProtNLM"/>
    </source>
</evidence>
<reference evidence="1" key="1">
    <citation type="journal article" date="2014" name="Front. Microbiol.">
        <title>High frequency of phylogenetically diverse reductive dehalogenase-homologous genes in deep subseafloor sedimentary metagenomes.</title>
        <authorList>
            <person name="Kawai M."/>
            <person name="Futagami T."/>
            <person name="Toyoda A."/>
            <person name="Takaki Y."/>
            <person name="Nishi S."/>
            <person name="Hori S."/>
            <person name="Arai W."/>
            <person name="Tsubouchi T."/>
            <person name="Morono Y."/>
            <person name="Uchiyama I."/>
            <person name="Ito T."/>
            <person name="Fujiyama A."/>
            <person name="Inagaki F."/>
            <person name="Takami H."/>
        </authorList>
    </citation>
    <scope>NUCLEOTIDE SEQUENCE</scope>
    <source>
        <strain evidence="1">Expedition CK06-06</strain>
    </source>
</reference>
<comment type="caution">
    <text evidence="1">The sequence shown here is derived from an EMBL/GenBank/DDBJ whole genome shotgun (WGS) entry which is preliminary data.</text>
</comment>
<dbReference type="Gene3D" id="1.10.1220.10">
    <property type="entry name" value="Met repressor-like"/>
    <property type="match status" value="1"/>
</dbReference>
<dbReference type="SUPFAM" id="SSF47598">
    <property type="entry name" value="Ribbon-helix-helix"/>
    <property type="match status" value="1"/>
</dbReference>